<evidence type="ECO:0000256" key="1">
    <source>
        <dbReference type="ARBA" id="ARBA00004571"/>
    </source>
</evidence>
<comment type="similarity">
    <text evidence="8 9">Belongs to the TonB-dependent receptor family.</text>
</comment>
<dbReference type="PANTHER" id="PTHR47234">
    <property type="match status" value="1"/>
</dbReference>
<keyword evidence="4 8" id="KW-0812">Transmembrane</keyword>
<dbReference type="Gene3D" id="2.40.170.20">
    <property type="entry name" value="TonB-dependent receptor, beta-barrel domain"/>
    <property type="match status" value="1"/>
</dbReference>
<dbReference type="Gene3D" id="2.170.130.10">
    <property type="entry name" value="TonB-dependent receptor, plug domain"/>
    <property type="match status" value="1"/>
</dbReference>
<keyword evidence="7 8" id="KW-0998">Cell outer membrane</keyword>
<feature type="domain" description="TonB-dependent receptor-like beta-barrel" evidence="10">
    <location>
        <begin position="602"/>
        <end position="1062"/>
    </location>
</feature>
<accession>A0A1M5IRJ5</accession>
<dbReference type="InterPro" id="IPR012910">
    <property type="entry name" value="Plug_dom"/>
</dbReference>
<dbReference type="Gene3D" id="2.60.40.1120">
    <property type="entry name" value="Carboxypeptidase-like, regulatory domain"/>
    <property type="match status" value="1"/>
</dbReference>
<name>A0A1M5IRJ5_9FLAO</name>
<dbReference type="InterPro" id="IPR000531">
    <property type="entry name" value="Beta-barrel_TonB"/>
</dbReference>
<reference evidence="13" key="1">
    <citation type="submission" date="2016-11" db="EMBL/GenBank/DDBJ databases">
        <authorList>
            <person name="Varghese N."/>
            <person name="Submissions S."/>
        </authorList>
    </citation>
    <scope>NUCLEOTIDE SEQUENCE [LARGE SCALE GENOMIC DNA]</scope>
    <source>
        <strain evidence="13">DSM 19741</strain>
    </source>
</reference>
<evidence type="ECO:0000259" key="10">
    <source>
        <dbReference type="Pfam" id="PF00593"/>
    </source>
</evidence>
<keyword evidence="2 8" id="KW-0813">Transport</keyword>
<evidence type="ECO:0000256" key="3">
    <source>
        <dbReference type="ARBA" id="ARBA00022452"/>
    </source>
</evidence>
<dbReference type="PANTHER" id="PTHR47234:SF3">
    <property type="entry name" value="SECRETIN_TONB SHORT N-TERMINAL DOMAIN-CONTAINING PROTEIN"/>
    <property type="match status" value="1"/>
</dbReference>
<dbReference type="PROSITE" id="PS52016">
    <property type="entry name" value="TONB_DEPENDENT_REC_3"/>
    <property type="match status" value="1"/>
</dbReference>
<evidence type="ECO:0000256" key="5">
    <source>
        <dbReference type="ARBA" id="ARBA00023077"/>
    </source>
</evidence>
<dbReference type="InterPro" id="IPR037066">
    <property type="entry name" value="Plug_dom_sf"/>
</dbReference>
<keyword evidence="6 8" id="KW-0472">Membrane</keyword>
<feature type="domain" description="TonB-dependent receptor plug" evidence="11">
    <location>
        <begin position="225"/>
        <end position="346"/>
    </location>
</feature>
<evidence type="ECO:0000256" key="8">
    <source>
        <dbReference type="PROSITE-ProRule" id="PRU01360"/>
    </source>
</evidence>
<evidence type="ECO:0000313" key="13">
    <source>
        <dbReference type="Proteomes" id="UP000184036"/>
    </source>
</evidence>
<dbReference type="Pfam" id="PF07715">
    <property type="entry name" value="Plug"/>
    <property type="match status" value="1"/>
</dbReference>
<dbReference type="EMBL" id="FQWE01000008">
    <property type="protein sequence ID" value="SHG30629.1"/>
    <property type="molecule type" value="Genomic_DNA"/>
</dbReference>
<evidence type="ECO:0000256" key="9">
    <source>
        <dbReference type="RuleBase" id="RU003357"/>
    </source>
</evidence>
<dbReference type="Proteomes" id="UP000184036">
    <property type="component" value="Unassembled WGS sequence"/>
</dbReference>
<dbReference type="Pfam" id="PF13715">
    <property type="entry name" value="CarbopepD_reg_2"/>
    <property type="match status" value="1"/>
</dbReference>
<dbReference type="STRING" id="271157.SAMN05444396_1087"/>
<evidence type="ECO:0000313" key="12">
    <source>
        <dbReference type="EMBL" id="SHG30629.1"/>
    </source>
</evidence>
<proteinExistence type="inferred from homology"/>
<keyword evidence="13" id="KW-1185">Reference proteome</keyword>
<dbReference type="SUPFAM" id="SSF56935">
    <property type="entry name" value="Porins"/>
    <property type="match status" value="1"/>
</dbReference>
<protein>
    <submittedName>
        <fullName evidence="12">Iron complex outermembrane recepter protein</fullName>
    </submittedName>
</protein>
<organism evidence="12 13">
    <name type="scientific">Flavobacterium segetis</name>
    <dbReference type="NCBI Taxonomy" id="271157"/>
    <lineage>
        <taxon>Bacteria</taxon>
        <taxon>Pseudomonadati</taxon>
        <taxon>Bacteroidota</taxon>
        <taxon>Flavobacteriia</taxon>
        <taxon>Flavobacteriales</taxon>
        <taxon>Flavobacteriaceae</taxon>
        <taxon>Flavobacterium</taxon>
    </lineage>
</organism>
<dbReference type="GO" id="GO:0009279">
    <property type="term" value="C:cell outer membrane"/>
    <property type="evidence" value="ECO:0007669"/>
    <property type="project" value="UniProtKB-SubCell"/>
</dbReference>
<evidence type="ECO:0000256" key="2">
    <source>
        <dbReference type="ARBA" id="ARBA00022448"/>
    </source>
</evidence>
<dbReference type="InterPro" id="IPR008969">
    <property type="entry name" value="CarboxyPept-like_regulatory"/>
</dbReference>
<evidence type="ECO:0000259" key="11">
    <source>
        <dbReference type="Pfam" id="PF07715"/>
    </source>
</evidence>
<comment type="subcellular location">
    <subcellularLocation>
        <location evidence="1 8">Cell outer membrane</location>
        <topology evidence="1 8">Multi-pass membrane protein</topology>
    </subcellularLocation>
</comment>
<evidence type="ECO:0000256" key="4">
    <source>
        <dbReference type="ARBA" id="ARBA00022692"/>
    </source>
</evidence>
<dbReference type="AlphaFoldDB" id="A0A1M5IRJ5"/>
<sequence>MNLLSKNEPKSCSLTSKILKIMKLATILFLVLTLQVTAAVSSQTVTFSGKNVAIKKVLSVIKDQTDYVFFYDVALLKDFKTISLNLVNTPIENVLEQVFVNQPIKWMIEGKTISFVSKAKKAKEVTISLAVQKQIKGKVIDEKGLSIPGANIVVKGTRNSTQTDADGSFSINVSENDTKLIVSFIGMATQEVAIGNVPRTIILSETGQKLEEVVIGSRNPTRTVTESAVPIDVISMREIVTKGSQTNLNQILNMVAPSFTSNTQTAADGTDHIDPAQLRGLGPDQVLVLVNGKRRHTSSLVNNNGTVGRGSVGTDLNAIPAFALEKIEVLRDGASAQYGSDAIAGVINLGLKKNTNKQFDVMLYGGSNFSKGSNNNTGGNDGSRYQLDMNYGAGLGKEKSFINLTGSFQVREAYSRASNRTGNIYNAYNAIDQRATEAGTNINSLFGNITNTPNTSQILSEIKTYAPQINYFSPSQQTAISNAASISEMQAALNFDATAGELAYRGLERKDFNMRIGQSALKSMQFFVNAAYPINDNIEVYAFGGTSFRDGLSSGNYRLPNAFSSYPKLYPNGFLPEISSTVNDVSIATGIKGKVFENWNFDLSNTYGKNTFDFHIQNTVNASMRENSPKEFEAGGFGFYQNTANFDINRKYDVLKGLNLAFGTEYRIENYNIDGGQPDSYSLYDINGNTVTGTVPNNIRVTDFFGNLRPGGSQVFSGFRPANVVSKGRNSMALYTDVELDITEKLLLNGAVRFENYSDFGNTTNFKLASRYKLTNNINLRGALSNGFRAPSLHQIYFSTTATLFSNGVPSEIGTFSNDSQMAKLVGIPQLKQEVSKSGSIGFTAKIPSANLTLTADAYVVNVKDRVVLTSSFSRPAGTPASGSPQYVLQGLFDGAGATSATFFANAIDTKSKGIDVVISQKANLGDGISLKNDLSATFSGTKRVGNIHASQILQDNGQLNNYFSESSRVYLEEAIPRIKANLTNSLVLNKFDFFLMNVYFGEVTSPNTVDANRDGRVEGTIINGQAVEVEHPVWGAKITTDFAVGYKITEAMKLVVGSNNIFDIYPDKNLGPISAVRPRLVNGALDYTAAPSTIDLSSGNQYTYPDRVSQFGFSGRFVYARISYKF</sequence>
<keyword evidence="5 9" id="KW-0798">TonB box</keyword>
<dbReference type="InterPro" id="IPR036942">
    <property type="entry name" value="Beta-barrel_TonB_sf"/>
</dbReference>
<evidence type="ECO:0000256" key="7">
    <source>
        <dbReference type="ARBA" id="ARBA00023237"/>
    </source>
</evidence>
<gene>
    <name evidence="12" type="ORF">SAMN05444396_1087</name>
</gene>
<dbReference type="InterPro" id="IPR039426">
    <property type="entry name" value="TonB-dep_rcpt-like"/>
</dbReference>
<keyword evidence="3 8" id="KW-1134">Transmembrane beta strand</keyword>
<dbReference type="SUPFAM" id="SSF49464">
    <property type="entry name" value="Carboxypeptidase regulatory domain-like"/>
    <property type="match status" value="1"/>
</dbReference>
<dbReference type="Pfam" id="PF00593">
    <property type="entry name" value="TonB_dep_Rec_b-barrel"/>
    <property type="match status" value="1"/>
</dbReference>
<evidence type="ECO:0000256" key="6">
    <source>
        <dbReference type="ARBA" id="ARBA00023136"/>
    </source>
</evidence>